<feature type="transmembrane region" description="Helical" evidence="7">
    <location>
        <begin position="89"/>
        <end position="108"/>
    </location>
</feature>
<dbReference type="InterPro" id="IPR027469">
    <property type="entry name" value="Cation_efflux_TMD_sf"/>
</dbReference>
<keyword evidence="4 7" id="KW-1133">Transmembrane helix</keyword>
<evidence type="ECO:0000256" key="1">
    <source>
        <dbReference type="ARBA" id="ARBA00004141"/>
    </source>
</evidence>
<evidence type="ECO:0000256" key="3">
    <source>
        <dbReference type="ARBA" id="ARBA00022692"/>
    </source>
</evidence>
<gene>
    <name evidence="9" type="ORF">CGZ94_12745</name>
</gene>
<proteinExistence type="predicted"/>
<reference evidence="9 10" key="1">
    <citation type="submission" date="2017-07" db="EMBL/GenBank/DDBJ databases">
        <title>Draft whole genome sequences of clinical Proprionibacteriaceae strains.</title>
        <authorList>
            <person name="Bernier A.-M."/>
            <person name="Bernard K."/>
            <person name="Domingo M.-C."/>
        </authorList>
    </citation>
    <scope>NUCLEOTIDE SEQUENCE [LARGE SCALE GENOMIC DNA]</scope>
    <source>
        <strain evidence="9 10">NML 030167</strain>
    </source>
</reference>
<evidence type="ECO:0000256" key="7">
    <source>
        <dbReference type="SAM" id="Phobius"/>
    </source>
</evidence>
<evidence type="ECO:0000313" key="9">
    <source>
        <dbReference type="EMBL" id="OYO12765.1"/>
    </source>
</evidence>
<comment type="caution">
    <text evidence="9">The sequence shown here is derived from an EMBL/GenBank/DDBJ whole genome shotgun (WGS) entry which is preliminary data.</text>
</comment>
<feature type="region of interest" description="Disordered" evidence="6">
    <location>
        <begin position="316"/>
        <end position="337"/>
    </location>
</feature>
<dbReference type="Proteomes" id="UP000215896">
    <property type="component" value="Unassembled WGS sequence"/>
</dbReference>
<feature type="transmembrane region" description="Helical" evidence="7">
    <location>
        <begin position="20"/>
        <end position="43"/>
    </location>
</feature>
<protein>
    <submittedName>
        <fullName evidence="9">Cation transporter</fullName>
    </submittedName>
</protein>
<sequence>MTSRPAESTPTTSGKKPEGLLTVLIALAANALIATAKTVVALITASASMVAEAAHSWADTGNEVLLLIAERRSVRPRDRSHPLGYGREAYVWAMIAAFGLFTAGSILSITHGISQLTATEQEAVDYKWAYIVLAISFVLEGISFSQAVRQTRSSARAAGLRPMRYVLRTSETTLRAVFFEDLAALIGLLIAGAGIGLHQLTGNAVFDALGSILVGILLGVVALILIVRNGQFLVGESVDPVLQNKALESLLGMPDIDRVTYLWLEYVGPSRVYLVAAVDMSRDDTESVLQRRMQAIEDDLERADFIERARLTLSAPDEPALLPGDPGVNDPNPRKVS</sequence>
<keyword evidence="5 7" id="KW-0472">Membrane</keyword>
<dbReference type="EMBL" id="NMVO01000014">
    <property type="protein sequence ID" value="OYO12765.1"/>
    <property type="molecule type" value="Genomic_DNA"/>
</dbReference>
<dbReference type="InterPro" id="IPR058533">
    <property type="entry name" value="Cation_efflux_TM"/>
</dbReference>
<dbReference type="RefSeq" id="WP_094355295.1">
    <property type="nucleotide sequence ID" value="NZ_NMVK01000001.1"/>
</dbReference>
<evidence type="ECO:0000256" key="4">
    <source>
        <dbReference type="ARBA" id="ARBA00022989"/>
    </source>
</evidence>
<feature type="domain" description="Cation efflux protein transmembrane" evidence="8">
    <location>
        <begin position="23"/>
        <end position="233"/>
    </location>
</feature>
<feature type="transmembrane region" description="Helical" evidence="7">
    <location>
        <begin position="128"/>
        <end position="148"/>
    </location>
</feature>
<dbReference type="Pfam" id="PF01545">
    <property type="entry name" value="Cation_efflux"/>
    <property type="match status" value="1"/>
</dbReference>
<evidence type="ECO:0000313" key="10">
    <source>
        <dbReference type="Proteomes" id="UP000215896"/>
    </source>
</evidence>
<dbReference type="Gene3D" id="1.20.1510.10">
    <property type="entry name" value="Cation efflux protein transmembrane domain"/>
    <property type="match status" value="1"/>
</dbReference>
<evidence type="ECO:0000256" key="6">
    <source>
        <dbReference type="SAM" id="MobiDB-lite"/>
    </source>
</evidence>
<evidence type="ECO:0000259" key="8">
    <source>
        <dbReference type="Pfam" id="PF01545"/>
    </source>
</evidence>
<feature type="transmembrane region" description="Helical" evidence="7">
    <location>
        <begin position="173"/>
        <end position="196"/>
    </location>
</feature>
<accession>A0A255GAA1</accession>
<dbReference type="GO" id="GO:0006829">
    <property type="term" value="P:zinc ion transport"/>
    <property type="evidence" value="ECO:0007669"/>
    <property type="project" value="InterPro"/>
</dbReference>
<evidence type="ECO:0000256" key="2">
    <source>
        <dbReference type="ARBA" id="ARBA00022448"/>
    </source>
</evidence>
<dbReference type="InterPro" id="IPR040177">
    <property type="entry name" value="SLC30A9"/>
</dbReference>
<dbReference type="SUPFAM" id="SSF161111">
    <property type="entry name" value="Cation efflux protein transmembrane domain-like"/>
    <property type="match status" value="1"/>
</dbReference>
<evidence type="ECO:0000256" key="5">
    <source>
        <dbReference type="ARBA" id="ARBA00023136"/>
    </source>
</evidence>
<accession>A0A4R6LWL5</accession>
<keyword evidence="2" id="KW-0813">Transport</keyword>
<dbReference type="PANTHER" id="PTHR13414:SF9">
    <property type="entry name" value="PROTON-COUPLED ZINC ANTIPORTER SLC30A9, MITOCHONDRIAL"/>
    <property type="match status" value="1"/>
</dbReference>
<name>A0A255GAA1_9ACTN</name>
<comment type="subcellular location">
    <subcellularLocation>
        <location evidence="1">Membrane</location>
        <topology evidence="1">Multi-pass membrane protein</topology>
    </subcellularLocation>
</comment>
<organism evidence="9 10">
    <name type="scientific">Enemella evansiae</name>
    <dbReference type="NCBI Taxonomy" id="2016499"/>
    <lineage>
        <taxon>Bacteria</taxon>
        <taxon>Bacillati</taxon>
        <taxon>Actinomycetota</taxon>
        <taxon>Actinomycetes</taxon>
        <taxon>Propionibacteriales</taxon>
        <taxon>Propionibacteriaceae</taxon>
        <taxon>Enemella</taxon>
    </lineage>
</organism>
<dbReference type="AlphaFoldDB" id="A0A255GAA1"/>
<dbReference type="OrthoDB" id="9806522at2"/>
<keyword evidence="3 7" id="KW-0812">Transmembrane</keyword>
<dbReference type="GO" id="GO:0016020">
    <property type="term" value="C:membrane"/>
    <property type="evidence" value="ECO:0007669"/>
    <property type="project" value="UniProtKB-SubCell"/>
</dbReference>
<feature type="transmembrane region" description="Helical" evidence="7">
    <location>
        <begin position="208"/>
        <end position="227"/>
    </location>
</feature>
<keyword evidence="10" id="KW-1185">Reference proteome</keyword>
<dbReference type="NCBIfam" id="TIGR01297">
    <property type="entry name" value="CDF"/>
    <property type="match status" value="1"/>
</dbReference>
<dbReference type="GO" id="GO:0008324">
    <property type="term" value="F:monoatomic cation transmembrane transporter activity"/>
    <property type="evidence" value="ECO:0007669"/>
    <property type="project" value="InterPro"/>
</dbReference>
<dbReference type="InterPro" id="IPR002524">
    <property type="entry name" value="Cation_efflux"/>
</dbReference>
<dbReference type="PANTHER" id="PTHR13414">
    <property type="entry name" value="HUEL-CATION TRANSPORTER"/>
    <property type="match status" value="1"/>
</dbReference>